<organism evidence="2 3">
    <name type="scientific">Cutaneotrichosporon oleaginosum</name>
    <dbReference type="NCBI Taxonomy" id="879819"/>
    <lineage>
        <taxon>Eukaryota</taxon>
        <taxon>Fungi</taxon>
        <taxon>Dikarya</taxon>
        <taxon>Basidiomycota</taxon>
        <taxon>Agaricomycotina</taxon>
        <taxon>Tremellomycetes</taxon>
        <taxon>Trichosporonales</taxon>
        <taxon>Trichosporonaceae</taxon>
        <taxon>Cutaneotrichosporon</taxon>
    </lineage>
</organism>
<sequence>MRTLLECSSVAEVIILCHFCLLAPSSLTCMTVACVWCKPSLPLIAGLAGSPDRRIAESWFIHHTPRLIPLAVLAVSIGDPRLPHSCLRMVSYLSPVSALLVTTLSHHPTHA</sequence>
<feature type="chain" id="PRO_5005247798" description="Secreted protein" evidence="1">
    <location>
        <begin position="29"/>
        <end position="111"/>
    </location>
</feature>
<evidence type="ECO:0000256" key="1">
    <source>
        <dbReference type="SAM" id="SignalP"/>
    </source>
</evidence>
<dbReference type="EMBL" id="KQ087194">
    <property type="protein sequence ID" value="KLT43534.1"/>
    <property type="molecule type" value="Genomic_DNA"/>
</dbReference>
<protein>
    <recommendedName>
        <fullName evidence="4">Secreted protein</fullName>
    </recommendedName>
</protein>
<evidence type="ECO:0008006" key="4">
    <source>
        <dbReference type="Google" id="ProtNLM"/>
    </source>
</evidence>
<keyword evidence="1" id="KW-0732">Signal</keyword>
<dbReference type="RefSeq" id="XP_018280025.1">
    <property type="nucleotide sequence ID" value="XM_018427215.1"/>
</dbReference>
<dbReference type="AlphaFoldDB" id="A0A0J1B732"/>
<evidence type="ECO:0000313" key="3">
    <source>
        <dbReference type="Proteomes" id="UP000053611"/>
    </source>
</evidence>
<dbReference type="Proteomes" id="UP000053611">
    <property type="component" value="Unassembled WGS sequence"/>
</dbReference>
<keyword evidence="3" id="KW-1185">Reference proteome</keyword>
<accession>A0A0J1B732</accession>
<dbReference type="PROSITE" id="PS51257">
    <property type="entry name" value="PROKAR_LIPOPROTEIN"/>
    <property type="match status" value="1"/>
</dbReference>
<gene>
    <name evidence="2" type="ORF">CC85DRAFT_49675</name>
</gene>
<dbReference type="GeneID" id="28987818"/>
<evidence type="ECO:0000313" key="2">
    <source>
        <dbReference type="EMBL" id="KLT43534.1"/>
    </source>
</evidence>
<feature type="signal peptide" evidence="1">
    <location>
        <begin position="1"/>
        <end position="28"/>
    </location>
</feature>
<name>A0A0J1B732_9TREE</name>
<proteinExistence type="predicted"/>
<reference evidence="2 3" key="1">
    <citation type="submission" date="2015-03" db="EMBL/GenBank/DDBJ databases">
        <title>Genomics and transcriptomics of the oil-accumulating basidiomycete yeast T. oleaginosus allow insights into substrate utilization and the diverse evolutionary trajectories of mating systems in fungi.</title>
        <authorList>
            <consortium name="DOE Joint Genome Institute"/>
            <person name="Kourist R."/>
            <person name="Kracht O."/>
            <person name="Bracharz F."/>
            <person name="Lipzen A."/>
            <person name="Nolan M."/>
            <person name="Ohm R."/>
            <person name="Grigoriev I."/>
            <person name="Sun S."/>
            <person name="Heitman J."/>
            <person name="Bruck T."/>
            <person name="Nowrousian M."/>
        </authorList>
    </citation>
    <scope>NUCLEOTIDE SEQUENCE [LARGE SCALE GENOMIC DNA]</scope>
    <source>
        <strain evidence="2 3">IBC0246</strain>
    </source>
</reference>